<protein>
    <submittedName>
        <fullName evidence="2">Calcineurin-like phosphoesterase family protein</fullName>
    </submittedName>
</protein>
<dbReference type="Proteomes" id="UP000295726">
    <property type="component" value="Unassembled WGS sequence"/>
</dbReference>
<proteinExistence type="predicted"/>
<dbReference type="SUPFAM" id="SSF56300">
    <property type="entry name" value="Metallo-dependent phosphatases"/>
    <property type="match status" value="1"/>
</dbReference>
<dbReference type="Pfam" id="PF00149">
    <property type="entry name" value="Metallophos"/>
    <property type="match status" value="1"/>
</dbReference>
<dbReference type="OrthoDB" id="9787800at2"/>
<dbReference type="EMBL" id="SLZZ01000002">
    <property type="protein sequence ID" value="TCS82429.1"/>
    <property type="molecule type" value="Genomic_DNA"/>
</dbReference>
<keyword evidence="3" id="KW-1185">Reference proteome</keyword>
<evidence type="ECO:0000313" key="3">
    <source>
        <dbReference type="Proteomes" id="UP000295726"/>
    </source>
</evidence>
<reference evidence="2 3" key="1">
    <citation type="submission" date="2019-03" db="EMBL/GenBank/DDBJ databases">
        <title>Genomic Encyclopedia of Type Strains, Phase IV (KMG-IV): sequencing the most valuable type-strain genomes for metagenomic binning, comparative biology and taxonomic classification.</title>
        <authorList>
            <person name="Goeker M."/>
        </authorList>
    </citation>
    <scope>NUCLEOTIDE SEQUENCE [LARGE SCALE GENOMIC DNA]</scope>
    <source>
        <strain evidence="2 3">DSM 29489</strain>
    </source>
</reference>
<dbReference type="RefSeq" id="WP_132378755.1">
    <property type="nucleotide sequence ID" value="NZ_DAISCH010000128.1"/>
</dbReference>
<dbReference type="Gene3D" id="3.60.21.10">
    <property type="match status" value="1"/>
</dbReference>
<gene>
    <name evidence="2" type="ORF">EDD59_102300</name>
</gene>
<dbReference type="AlphaFoldDB" id="A0A4R3KHC9"/>
<dbReference type="InterPro" id="IPR029052">
    <property type="entry name" value="Metallo-depent_PP-like"/>
</dbReference>
<dbReference type="InterPro" id="IPR004843">
    <property type="entry name" value="Calcineurin-like_PHP"/>
</dbReference>
<feature type="domain" description="Calcineurin-like phosphoesterase" evidence="1">
    <location>
        <begin position="2"/>
        <end position="236"/>
    </location>
</feature>
<dbReference type="GO" id="GO:0016787">
    <property type="term" value="F:hydrolase activity"/>
    <property type="evidence" value="ECO:0007669"/>
    <property type="project" value="InterPro"/>
</dbReference>
<evidence type="ECO:0000313" key="2">
    <source>
        <dbReference type="EMBL" id="TCS82429.1"/>
    </source>
</evidence>
<accession>A0A4R3KHC9</accession>
<evidence type="ECO:0000259" key="1">
    <source>
        <dbReference type="Pfam" id="PF00149"/>
    </source>
</evidence>
<organism evidence="2 3">
    <name type="scientific">Muricomes intestini</name>
    <dbReference type="NCBI Taxonomy" id="1796634"/>
    <lineage>
        <taxon>Bacteria</taxon>
        <taxon>Bacillati</taxon>
        <taxon>Bacillota</taxon>
        <taxon>Clostridia</taxon>
        <taxon>Lachnospirales</taxon>
        <taxon>Lachnospiraceae</taxon>
        <taxon>Muricomes</taxon>
    </lineage>
</organism>
<sequence>MIFITGDIHGNPVRFSMDAFEEQRDMAADKSEEHYCIVLGDFGLVWEERQSRTEKYWLDWLDKKPFTTLFIDGNHENFDRLNAYPVSELAGGKVHRISSKVYHLMRGEIFTLNGLTFFAFGGASSHDISDGIIEGNDKNWREKAKKLEKEGKSMFRIRNKSWWEAELPTEVEMKNGIDNLSKYGKKVDFILTHSPTASEIAILGGGTYEQDVLTRYLEEIRINTEYKKMFSGHMHVNRAVNDKDLLLYEQIIRVQ</sequence>
<comment type="caution">
    <text evidence="2">The sequence shown here is derived from an EMBL/GenBank/DDBJ whole genome shotgun (WGS) entry which is preliminary data.</text>
</comment>
<name>A0A4R3KHC9_9FIRM</name>